<gene>
    <name evidence="1" type="ORF">VNO77_41707</name>
</gene>
<evidence type="ECO:0000313" key="1">
    <source>
        <dbReference type="EMBL" id="KAK7308111.1"/>
    </source>
</evidence>
<dbReference type="AlphaFoldDB" id="A0AAN9K163"/>
<evidence type="ECO:0000313" key="2">
    <source>
        <dbReference type="Proteomes" id="UP001367508"/>
    </source>
</evidence>
<reference evidence="1 2" key="1">
    <citation type="submission" date="2024-01" db="EMBL/GenBank/DDBJ databases">
        <title>The genomes of 5 underutilized Papilionoideae crops provide insights into root nodulation and disease resistanc.</title>
        <authorList>
            <person name="Jiang F."/>
        </authorList>
    </citation>
    <scope>NUCLEOTIDE SEQUENCE [LARGE SCALE GENOMIC DNA]</scope>
    <source>
        <strain evidence="1">LVBAO_FW01</strain>
        <tissue evidence="1">Leaves</tissue>
    </source>
</reference>
<dbReference type="Proteomes" id="UP001367508">
    <property type="component" value="Unassembled WGS sequence"/>
</dbReference>
<comment type="caution">
    <text evidence="1">The sequence shown here is derived from an EMBL/GenBank/DDBJ whole genome shotgun (WGS) entry which is preliminary data.</text>
</comment>
<protein>
    <submittedName>
        <fullName evidence="1">Uncharacterized protein</fullName>
    </submittedName>
</protein>
<dbReference type="EMBL" id="JAYMYQ010000010">
    <property type="protein sequence ID" value="KAK7308111.1"/>
    <property type="molecule type" value="Genomic_DNA"/>
</dbReference>
<accession>A0AAN9K163</accession>
<organism evidence="1 2">
    <name type="scientific">Canavalia gladiata</name>
    <name type="common">Sword bean</name>
    <name type="synonym">Dolichos gladiatus</name>
    <dbReference type="NCBI Taxonomy" id="3824"/>
    <lineage>
        <taxon>Eukaryota</taxon>
        <taxon>Viridiplantae</taxon>
        <taxon>Streptophyta</taxon>
        <taxon>Embryophyta</taxon>
        <taxon>Tracheophyta</taxon>
        <taxon>Spermatophyta</taxon>
        <taxon>Magnoliopsida</taxon>
        <taxon>eudicotyledons</taxon>
        <taxon>Gunneridae</taxon>
        <taxon>Pentapetalae</taxon>
        <taxon>rosids</taxon>
        <taxon>fabids</taxon>
        <taxon>Fabales</taxon>
        <taxon>Fabaceae</taxon>
        <taxon>Papilionoideae</taxon>
        <taxon>50 kb inversion clade</taxon>
        <taxon>NPAAA clade</taxon>
        <taxon>indigoferoid/millettioid clade</taxon>
        <taxon>Phaseoleae</taxon>
        <taxon>Canavalia</taxon>
    </lineage>
</organism>
<keyword evidence="2" id="KW-1185">Reference proteome</keyword>
<dbReference type="PANTHER" id="PTHR38370">
    <property type="entry name" value="BETA-1,4-XYLOSIDASE"/>
    <property type="match status" value="1"/>
</dbReference>
<dbReference type="PANTHER" id="PTHR38370:SF1">
    <property type="entry name" value="BETA-1,4-XYLOSIDASE"/>
    <property type="match status" value="1"/>
</dbReference>
<proteinExistence type="predicted"/>
<name>A0AAN9K163_CANGL</name>
<sequence>MEGLIPYIIDAIRKQKPGHMNSKSGFSHSDSSKRSYHLLLGSDSFNGSSQRRSSRFEFLEQLSPTASAITSSHASTNNIRKHK</sequence>